<feature type="signal peptide" evidence="1">
    <location>
        <begin position="1"/>
        <end position="32"/>
    </location>
</feature>
<name>A0A5N3SBD9_9VIBR</name>
<protein>
    <submittedName>
        <fullName evidence="2">Uncharacterized protein</fullName>
    </submittedName>
</protein>
<organism evidence="2 3">
    <name type="scientific">Vibrio fortis</name>
    <dbReference type="NCBI Taxonomy" id="212667"/>
    <lineage>
        <taxon>Bacteria</taxon>
        <taxon>Pseudomonadati</taxon>
        <taxon>Pseudomonadota</taxon>
        <taxon>Gammaproteobacteria</taxon>
        <taxon>Vibrionales</taxon>
        <taxon>Vibrionaceae</taxon>
        <taxon>Vibrio</taxon>
    </lineage>
</organism>
<proteinExistence type="predicted"/>
<evidence type="ECO:0000256" key="1">
    <source>
        <dbReference type="SAM" id="SignalP"/>
    </source>
</evidence>
<evidence type="ECO:0000313" key="2">
    <source>
        <dbReference type="EMBL" id="KAB0303622.1"/>
    </source>
</evidence>
<comment type="caution">
    <text evidence="2">The sequence shown here is derived from an EMBL/GenBank/DDBJ whole genome shotgun (WGS) entry which is preliminary data.</text>
</comment>
<gene>
    <name evidence="2" type="ORF">F2Z80_06585</name>
</gene>
<dbReference type="AlphaFoldDB" id="A0A5N3SBD9"/>
<dbReference type="RefSeq" id="WP_150894546.1">
    <property type="nucleotide sequence ID" value="NZ_VXDD01000001.1"/>
</dbReference>
<dbReference type="Proteomes" id="UP000326687">
    <property type="component" value="Unassembled WGS sequence"/>
</dbReference>
<evidence type="ECO:0000313" key="3">
    <source>
        <dbReference type="Proteomes" id="UP000326687"/>
    </source>
</evidence>
<feature type="chain" id="PRO_5024378165" evidence="1">
    <location>
        <begin position="33"/>
        <end position="108"/>
    </location>
</feature>
<reference evidence="2 3" key="1">
    <citation type="submission" date="2019-09" db="EMBL/GenBank/DDBJ databases">
        <title>Vibrio Fortis S7-72.</title>
        <authorList>
            <person name="Das S.K."/>
        </authorList>
    </citation>
    <scope>NUCLEOTIDE SEQUENCE [LARGE SCALE GENOMIC DNA]</scope>
    <source>
        <strain evidence="2 3">S7-72</strain>
    </source>
</reference>
<keyword evidence="1" id="KW-0732">Signal</keyword>
<accession>A0A5N3SBD9</accession>
<sequence length="108" mass="12204">MKIINNENNKRVSTLPKVLLIPLIAISANCFADITITKNSIVCEKESGIIAVTAMKELRKAHTLPDSCRLLEFSRKGNLEKVGNRHYVQVKTKMGDRFYTLTKSIKNK</sequence>
<dbReference type="EMBL" id="VXDD01000001">
    <property type="protein sequence ID" value="KAB0303622.1"/>
    <property type="molecule type" value="Genomic_DNA"/>
</dbReference>